<evidence type="ECO:0000256" key="1">
    <source>
        <dbReference type="SAM" id="Phobius"/>
    </source>
</evidence>
<dbReference type="Proteomes" id="UP000284731">
    <property type="component" value="Unassembled WGS sequence"/>
</dbReference>
<evidence type="ECO:0000313" key="3">
    <source>
        <dbReference type="Proteomes" id="UP000284731"/>
    </source>
</evidence>
<keyword evidence="1" id="KW-1133">Transmembrane helix</keyword>
<protein>
    <submittedName>
        <fullName evidence="2">O-antigen polysaccharide polymerase Wzy</fullName>
    </submittedName>
</protein>
<keyword evidence="1" id="KW-0812">Transmembrane</keyword>
<feature type="transmembrane region" description="Helical" evidence="1">
    <location>
        <begin position="226"/>
        <end position="252"/>
    </location>
</feature>
<gene>
    <name evidence="2" type="ORF">DWX20_02465</name>
</gene>
<feature type="transmembrane region" description="Helical" evidence="1">
    <location>
        <begin position="195"/>
        <end position="214"/>
    </location>
</feature>
<evidence type="ECO:0000313" key="2">
    <source>
        <dbReference type="EMBL" id="RGT57934.1"/>
    </source>
</evidence>
<proteinExistence type="predicted"/>
<keyword evidence="1" id="KW-0472">Membrane</keyword>
<feature type="transmembrane region" description="Helical" evidence="1">
    <location>
        <begin position="331"/>
        <end position="349"/>
    </location>
</feature>
<name>A0A412PIF7_9FIRM</name>
<organism evidence="2 3">
    <name type="scientific">Solobacterium moorei</name>
    <dbReference type="NCBI Taxonomy" id="102148"/>
    <lineage>
        <taxon>Bacteria</taxon>
        <taxon>Bacillati</taxon>
        <taxon>Bacillota</taxon>
        <taxon>Erysipelotrichia</taxon>
        <taxon>Erysipelotrichales</taxon>
        <taxon>Erysipelotrichaceae</taxon>
        <taxon>Solobacterium</taxon>
    </lineage>
</organism>
<sequence length="470" mass="53137">MMPKIHTTKYRVAGVYLNIVLLAISLFMTFAMKIDSLRFWGAYGLFVSAVLFITYAVINEKIFTAFSLFFMAFCVFQFGQFYLYGLGVQYDYVFQHPFYSKFATEKSMLIVAQFTLLSIQVLMLAGVMVGVKEKQFILTEKMNVYHLKRVGKLLFWISAPAMLIITSVQVLVTVRYGYEALRIGSTAAFLAKLGILDRISIFYIPSLILLWIVNMNKRKTQIIYEILMIIHTLAYLIIGQRTFSIGLAGTLILMKFNNAKKIKFSKILAIIIFGVGLMGISNYLADARLAGGVGVGSKSILDVFVNFIGSLGWSCFPMMVVVGASPQSIPYTYGISYLGSIVGFLPSFIDPSGLLRMITNASVEGWLTAYVKANFGIGYSLTAEAYHNFAWFGVIAIFIIGLVAASILNCTKEKLSPFRYYVQMSMTYAMFTLPRRGIYDMFNYLFYFVFVFWLLKKISQELDRKPKTVE</sequence>
<feature type="transmembrane region" description="Helical" evidence="1">
    <location>
        <begin position="65"/>
        <end position="87"/>
    </location>
</feature>
<feature type="transmembrane region" description="Helical" evidence="1">
    <location>
        <begin position="107"/>
        <end position="132"/>
    </location>
</feature>
<dbReference type="AlphaFoldDB" id="A0A412PIF7"/>
<feature type="transmembrane region" description="Helical" evidence="1">
    <location>
        <begin position="153"/>
        <end position="175"/>
    </location>
</feature>
<reference evidence="2 3" key="1">
    <citation type="submission" date="2018-08" db="EMBL/GenBank/DDBJ databases">
        <title>A genome reference for cultivated species of the human gut microbiota.</title>
        <authorList>
            <person name="Zou Y."/>
            <person name="Xue W."/>
            <person name="Luo G."/>
        </authorList>
    </citation>
    <scope>NUCLEOTIDE SEQUENCE [LARGE SCALE GENOMIC DNA]</scope>
    <source>
        <strain evidence="2 3">AF18-46</strain>
    </source>
</reference>
<dbReference type="EMBL" id="QRWX01000001">
    <property type="protein sequence ID" value="RGT57934.1"/>
    <property type="molecule type" value="Genomic_DNA"/>
</dbReference>
<feature type="transmembrane region" description="Helical" evidence="1">
    <location>
        <begin position="304"/>
        <end position="325"/>
    </location>
</feature>
<feature type="transmembrane region" description="Helical" evidence="1">
    <location>
        <begin position="40"/>
        <end position="58"/>
    </location>
</feature>
<feature type="transmembrane region" description="Helical" evidence="1">
    <location>
        <begin position="12"/>
        <end position="34"/>
    </location>
</feature>
<dbReference type="InterPro" id="IPR029468">
    <property type="entry name" value="O-ag_pol_Wzy"/>
</dbReference>
<feature type="transmembrane region" description="Helical" evidence="1">
    <location>
        <begin position="437"/>
        <end position="455"/>
    </location>
</feature>
<comment type="caution">
    <text evidence="2">The sequence shown here is derived from an EMBL/GenBank/DDBJ whole genome shotgun (WGS) entry which is preliminary data.</text>
</comment>
<accession>A0A412PIF7</accession>
<dbReference type="Pfam" id="PF14296">
    <property type="entry name" value="O-ag_pol_Wzy"/>
    <property type="match status" value="1"/>
</dbReference>
<feature type="transmembrane region" description="Helical" evidence="1">
    <location>
        <begin position="389"/>
        <end position="408"/>
    </location>
</feature>
<feature type="transmembrane region" description="Helical" evidence="1">
    <location>
        <begin position="264"/>
        <end position="284"/>
    </location>
</feature>